<dbReference type="EMBL" id="JABEZU010000002">
    <property type="protein sequence ID" value="NOV97449.1"/>
    <property type="molecule type" value="Genomic_DNA"/>
</dbReference>
<dbReference type="InterPro" id="IPR025277">
    <property type="entry name" value="Apiosidase-like_cat_dom"/>
</dbReference>
<evidence type="ECO:0000313" key="4">
    <source>
        <dbReference type="Proteomes" id="UP000757540"/>
    </source>
</evidence>
<feature type="domain" description="Apiosidase-like catalytic" evidence="2">
    <location>
        <begin position="73"/>
        <end position="370"/>
    </location>
</feature>
<name>A0ABX2A457_9MICO</name>
<accession>A0ABX2A457</accession>
<feature type="domain" description="Putative collagen-binding" evidence="1">
    <location>
        <begin position="408"/>
        <end position="480"/>
    </location>
</feature>
<dbReference type="InterPro" id="IPR024749">
    <property type="entry name" value="Collagen-bd_put"/>
</dbReference>
<dbReference type="InterPro" id="IPR017853">
    <property type="entry name" value="GH"/>
</dbReference>
<dbReference type="Pfam" id="PF13204">
    <property type="entry name" value="Apiosidase"/>
    <property type="match status" value="1"/>
</dbReference>
<evidence type="ECO:0000313" key="3">
    <source>
        <dbReference type="EMBL" id="NOV97449.1"/>
    </source>
</evidence>
<dbReference type="InterPro" id="IPR019546">
    <property type="entry name" value="TAT_signal_bac_arc"/>
</dbReference>
<proteinExistence type="predicted"/>
<protein>
    <recommendedName>
        <fullName evidence="5">DUF4038 domain-containing protein</fullName>
    </recommendedName>
</protein>
<organism evidence="3 4">
    <name type="scientific">Isoptericola halotolerans</name>
    <dbReference type="NCBI Taxonomy" id="300560"/>
    <lineage>
        <taxon>Bacteria</taxon>
        <taxon>Bacillati</taxon>
        <taxon>Actinomycetota</taxon>
        <taxon>Actinomycetes</taxon>
        <taxon>Micrococcales</taxon>
        <taxon>Promicromonosporaceae</taxon>
        <taxon>Isoptericola</taxon>
    </lineage>
</organism>
<gene>
    <name evidence="3" type="ORF">HDG69_002024</name>
</gene>
<dbReference type="PANTHER" id="PTHR37836">
    <property type="entry name" value="LMO1036 PROTEIN"/>
    <property type="match status" value="1"/>
</dbReference>
<comment type="caution">
    <text evidence="3">The sequence shown here is derived from an EMBL/GenBank/DDBJ whole genome shotgun (WGS) entry which is preliminary data.</text>
</comment>
<dbReference type="Pfam" id="PF12904">
    <property type="entry name" value="Collagen_bind_2"/>
    <property type="match status" value="1"/>
</dbReference>
<dbReference type="SUPFAM" id="SSF51445">
    <property type="entry name" value="(Trans)glycosidases"/>
    <property type="match status" value="1"/>
</dbReference>
<evidence type="ECO:0000259" key="2">
    <source>
        <dbReference type="Pfam" id="PF13204"/>
    </source>
</evidence>
<dbReference type="Proteomes" id="UP000757540">
    <property type="component" value="Unassembled WGS sequence"/>
</dbReference>
<reference evidence="3 4" key="1">
    <citation type="submission" date="2020-05" db="EMBL/GenBank/DDBJ databases">
        <title>Genomic Encyclopedia of Type Strains, Phase III (KMG-III): the genomes of soil and plant-associated and newly described type strains.</title>
        <authorList>
            <person name="Whitman W."/>
        </authorList>
    </citation>
    <scope>NUCLEOTIDE SEQUENCE [LARGE SCALE GENOMIC DNA]</scope>
    <source>
        <strain evidence="3 4">KCTC 19046</strain>
    </source>
</reference>
<sequence>MSRAAREEAWARSSVPRPLPAALSRRDFLGLAGAASGLLLLSACSGGAEPMLPEAAVDRWTQKPGALVAGVSADGRALVDDDGDPVLVLADTVWSMTGVYTSAEVATYFATRREQGFNGVQISSLPFHIDGENRVEGCVDGQQAFVDGDVTRFDEGYWRRLDEVLETAAAHGTTVLLGAMGPLVAYGIGDLDQCHEFGRLLGERYGGRPGIIWLFGVDYGSDLWDDLDPHLLACLDGIRAAGDEHPATIQYHNNSSLSSDNPRWVGRTDVEAAYSYAPTYAVVRKGYELAAGPVVLVESNYEDENNTQGPDTTDESIRRQALWTYTSGGVYVAYGRRDVWSSQGDYLDALTSTAVTQLGMIRARLETLDWPALVPDLDGSVLVEGAGEDVQHGSQLDGTADVLESDLATCAAAPDGSLTVVYVPSARPVRLAPGFATGAAQWWDPTTGESHEARLDGSGMYVPPDDRHADRATDWLLVVEA</sequence>
<evidence type="ECO:0008006" key="5">
    <source>
        <dbReference type="Google" id="ProtNLM"/>
    </source>
</evidence>
<keyword evidence="4" id="KW-1185">Reference proteome</keyword>
<dbReference type="Gene3D" id="3.20.20.80">
    <property type="entry name" value="Glycosidases"/>
    <property type="match status" value="1"/>
</dbReference>
<dbReference type="PANTHER" id="PTHR37836:SF2">
    <property type="entry name" value="DUF4038 DOMAIN-CONTAINING PROTEIN"/>
    <property type="match status" value="1"/>
</dbReference>
<dbReference type="RefSeq" id="WP_171783659.1">
    <property type="nucleotide sequence ID" value="NZ_BAAAML010000006.1"/>
</dbReference>
<evidence type="ECO:0000259" key="1">
    <source>
        <dbReference type="Pfam" id="PF12904"/>
    </source>
</evidence>
<dbReference type="NCBIfam" id="TIGR01409">
    <property type="entry name" value="TAT_signal_seq"/>
    <property type="match status" value="1"/>
</dbReference>
<dbReference type="InterPro" id="IPR006311">
    <property type="entry name" value="TAT_signal"/>
</dbReference>
<dbReference type="PROSITE" id="PS51318">
    <property type="entry name" value="TAT"/>
    <property type="match status" value="1"/>
</dbReference>